<dbReference type="NCBIfam" id="NF005988">
    <property type="entry name" value="PRK08099.1"/>
    <property type="match status" value="1"/>
</dbReference>
<protein>
    <submittedName>
        <fullName evidence="3">Multifunctional transcriptional regulator/nicotinamide-nucleotide adenylyltransferase/ribosylnicotinamide kinase NadR</fullName>
        <ecNumber evidence="3">2.7.1.22</ecNumber>
        <ecNumber evidence="3">2.7.7.1</ecNumber>
    </submittedName>
</protein>
<name>A0A5D4RHU0_9BACI</name>
<proteinExistence type="predicted"/>
<dbReference type="InterPro" id="IPR038727">
    <property type="entry name" value="NadR/Ttd14_AAA_dom"/>
</dbReference>
<dbReference type="AlphaFoldDB" id="A0A5D4RHU0"/>
<evidence type="ECO:0000313" key="3">
    <source>
        <dbReference type="EMBL" id="TYS49248.1"/>
    </source>
</evidence>
<keyword evidence="1" id="KW-0547">Nucleotide-binding</keyword>
<keyword evidence="3" id="KW-0808">Transferase</keyword>
<dbReference type="Proteomes" id="UP000322139">
    <property type="component" value="Unassembled WGS sequence"/>
</dbReference>
<dbReference type="GO" id="GO:0000166">
    <property type="term" value="F:nucleotide binding"/>
    <property type="evidence" value="ECO:0007669"/>
    <property type="project" value="UniProtKB-KW"/>
</dbReference>
<feature type="binding site" evidence="1">
    <location>
        <begin position="113"/>
        <end position="115"/>
    </location>
    <ligand>
        <name>NAD(+)</name>
        <dbReference type="ChEBI" id="CHEBI:57540"/>
        <label>1</label>
    </ligand>
</feature>
<dbReference type="GO" id="GO:0000309">
    <property type="term" value="F:nicotinamide-nucleotide adenylyltransferase activity"/>
    <property type="evidence" value="ECO:0007669"/>
    <property type="project" value="UniProtKB-EC"/>
</dbReference>
<dbReference type="InterPro" id="IPR016429">
    <property type="entry name" value="NAD_NadR"/>
</dbReference>
<comment type="caution">
    <text evidence="3">The sequence shown here is derived from an EMBL/GenBank/DDBJ whole genome shotgun (WGS) entry which is preliminary data.</text>
</comment>
<dbReference type="GO" id="GO:0050262">
    <property type="term" value="F:ribosylnicotinamide kinase activity"/>
    <property type="evidence" value="ECO:0007669"/>
    <property type="project" value="UniProtKB-EC"/>
</dbReference>
<feature type="binding site" evidence="1">
    <location>
        <position position="18"/>
    </location>
    <ligand>
        <name>NAD(+)</name>
        <dbReference type="ChEBI" id="CHEBI:57540"/>
        <label>1</label>
    </ligand>
</feature>
<dbReference type="SUPFAM" id="SSF52374">
    <property type="entry name" value="Nucleotidylyl transferase"/>
    <property type="match status" value="1"/>
</dbReference>
<organism evidence="3 4">
    <name type="scientific">Bacillus infantis</name>
    <dbReference type="NCBI Taxonomy" id="324767"/>
    <lineage>
        <taxon>Bacteria</taxon>
        <taxon>Bacillati</taxon>
        <taxon>Bacillota</taxon>
        <taxon>Bacilli</taxon>
        <taxon>Bacillales</taxon>
        <taxon>Bacillaceae</taxon>
        <taxon>Bacillus</taxon>
    </lineage>
</organism>
<dbReference type="GO" id="GO:0009435">
    <property type="term" value="P:NAD+ biosynthetic process"/>
    <property type="evidence" value="ECO:0007669"/>
    <property type="project" value="InterPro"/>
</dbReference>
<dbReference type="EC" id="2.7.7.1" evidence="3"/>
<dbReference type="PANTHER" id="PTHR37512:SF1">
    <property type="entry name" value="NADR_TTD14 AAA DOMAIN-CONTAINING PROTEIN"/>
    <property type="match status" value="1"/>
</dbReference>
<reference evidence="3 4" key="1">
    <citation type="submission" date="2019-08" db="EMBL/GenBank/DDBJ databases">
        <title>Bacillus genomes from the desert of Cuatro Cienegas, Coahuila.</title>
        <authorList>
            <person name="Olmedo-Alvarez G."/>
        </authorList>
    </citation>
    <scope>NUCLEOTIDE SEQUENCE [LARGE SCALE GENOMIC DNA]</scope>
    <source>
        <strain evidence="3 4">CH446_14T</strain>
    </source>
</reference>
<accession>A0A5D4RHU0</accession>
<keyword evidence="3" id="KW-0548">Nucleotidyltransferase</keyword>
<dbReference type="InterPro" id="IPR014729">
    <property type="entry name" value="Rossmann-like_a/b/a_fold"/>
</dbReference>
<feature type="domain" description="NadR/Ttd14 AAA" evidence="2">
    <location>
        <begin position="171"/>
        <end position="330"/>
    </location>
</feature>
<evidence type="ECO:0000259" key="2">
    <source>
        <dbReference type="Pfam" id="PF13521"/>
    </source>
</evidence>
<evidence type="ECO:0000256" key="1">
    <source>
        <dbReference type="PIRSR" id="PIRSR004776-1"/>
    </source>
</evidence>
<gene>
    <name evidence="3" type="primary">nadR</name>
    <name evidence="3" type="ORF">FZD51_08490</name>
</gene>
<dbReference type="Gene3D" id="3.40.50.620">
    <property type="entry name" value="HUPs"/>
    <property type="match status" value="1"/>
</dbReference>
<dbReference type="InterPro" id="IPR052735">
    <property type="entry name" value="NAD_biosynth-regulator"/>
</dbReference>
<evidence type="ECO:0000313" key="4">
    <source>
        <dbReference type="Proteomes" id="UP000322139"/>
    </source>
</evidence>
<dbReference type="PIRSF" id="PIRSF004776">
    <property type="entry name" value="NadR_NMNAT/RNK"/>
    <property type="match status" value="1"/>
</dbReference>
<dbReference type="Pfam" id="PF13521">
    <property type="entry name" value="AAA_28"/>
    <property type="match status" value="1"/>
</dbReference>
<dbReference type="SUPFAM" id="SSF52540">
    <property type="entry name" value="P-loop containing nucleoside triphosphate hydrolases"/>
    <property type="match status" value="1"/>
</dbReference>
<keyword evidence="3" id="KW-0418">Kinase</keyword>
<dbReference type="PANTHER" id="PTHR37512">
    <property type="entry name" value="TRIFUNCTIONAL NAD BIOSYNTHESIS/REGULATOR PROTEIN NADR"/>
    <property type="match status" value="1"/>
</dbReference>
<dbReference type="EC" id="2.7.1.22" evidence="3"/>
<dbReference type="InterPro" id="IPR027417">
    <property type="entry name" value="P-loop_NTPase"/>
</dbReference>
<dbReference type="RefSeq" id="WP_148974388.1">
    <property type="nucleotide sequence ID" value="NZ_JBNILB010000018.1"/>
</dbReference>
<sequence>MKKKTIGMYGGKFLPFPHLGHVYSMTAAASIADELHVIISHDSDYERKLCEGSCAEHVSFTLRLRWWKQLTRELPHVHVHEIYDEQTGSFSDWENGAKKIRAAIGSPIDFVFSSEPDYGPIFSRLYPEAEHILIDPERKRYPVSGTMFRKDGVLKHWDMVPKCVRPHFVKKVVIAGTESCGKSTLAANMAQLYNTSFVKEYGRTFYEELGGCEGITVPEDYPHIAYAHKLEEWKQLKLADKILFVDTEAITTQFFSHAYLNKRQPVLDEMARLQEYDLWLLLEPDVDWVDDGTRSFGDQDLRWKNHLLLKSLLDEHHVSYKIIKGSYRERLEKSIRFTDELLEGK</sequence>
<dbReference type="EMBL" id="VTER01000004">
    <property type="protein sequence ID" value="TYS49248.1"/>
    <property type="molecule type" value="Genomic_DNA"/>
</dbReference>
<dbReference type="Gene3D" id="3.40.50.300">
    <property type="entry name" value="P-loop containing nucleotide triphosphate hydrolases"/>
    <property type="match status" value="1"/>
</dbReference>